<accession>A0A5J5BJ46</accession>
<keyword evidence="7" id="KW-1185">Reference proteome</keyword>
<dbReference type="PANTHER" id="PTHR47967:SF125">
    <property type="entry name" value="PEPTIDASE A1 DOMAIN-CONTAINING PROTEIN"/>
    <property type="match status" value="1"/>
</dbReference>
<organism evidence="6 7">
    <name type="scientific">Nyssa sinensis</name>
    <dbReference type="NCBI Taxonomy" id="561372"/>
    <lineage>
        <taxon>Eukaryota</taxon>
        <taxon>Viridiplantae</taxon>
        <taxon>Streptophyta</taxon>
        <taxon>Embryophyta</taxon>
        <taxon>Tracheophyta</taxon>
        <taxon>Spermatophyta</taxon>
        <taxon>Magnoliopsida</taxon>
        <taxon>eudicotyledons</taxon>
        <taxon>Gunneridae</taxon>
        <taxon>Pentapetalae</taxon>
        <taxon>asterids</taxon>
        <taxon>Cornales</taxon>
        <taxon>Nyssaceae</taxon>
        <taxon>Nyssa</taxon>
    </lineage>
</organism>
<evidence type="ECO:0008006" key="8">
    <source>
        <dbReference type="Google" id="ProtNLM"/>
    </source>
</evidence>
<dbReference type="GO" id="GO:0006508">
    <property type="term" value="P:proteolysis"/>
    <property type="evidence" value="ECO:0007669"/>
    <property type="project" value="UniProtKB-KW"/>
</dbReference>
<evidence type="ECO:0000313" key="7">
    <source>
        <dbReference type="Proteomes" id="UP000325577"/>
    </source>
</evidence>
<feature type="domain" description="Xylanase inhibitor N-terminal" evidence="5">
    <location>
        <begin position="33"/>
        <end position="146"/>
    </location>
</feature>
<protein>
    <recommendedName>
        <fullName evidence="8">Peptidase A1 domain-containing protein</fullName>
    </recommendedName>
</protein>
<name>A0A5J5BJ46_9ASTE</name>
<keyword evidence="2" id="KW-0645">Protease</keyword>
<evidence type="ECO:0000313" key="6">
    <source>
        <dbReference type="EMBL" id="KAA8543153.1"/>
    </source>
</evidence>
<gene>
    <name evidence="6" type="ORF">F0562_021352</name>
</gene>
<evidence type="ECO:0000256" key="2">
    <source>
        <dbReference type="ARBA" id="ARBA00022670"/>
    </source>
</evidence>
<feature type="domain" description="Xylanase inhibitor C-terminal" evidence="4">
    <location>
        <begin position="169"/>
        <end position="287"/>
    </location>
</feature>
<sequence>MATIHATLQGILPGYGHRKQSPMDPVRRQPLPKQCDGKYCAYRLRYEDESYTYGILAKETFFLSTDTRNTRNAELVENIVFGCGMNNSMDSGDEKKNKIAGIMGLGWGPLSFVTQIDSRSNGKFSYCLPVINLFTPPRPGSHLRFGADIPERENSSNTTLQRIKDQKPYYVKLQGISLNGLRLDIPPSVFGLKENGSRIREGCIIDSGTAYSRIIRPAYDIFQGELQKYFSNFKNMNRCSGGLGLDLCYEREKAEGFNNLPTITFHFQGKNSDLVLMPEGSFEVVDRRQFSYQS</sequence>
<dbReference type="EMBL" id="CM018034">
    <property type="protein sequence ID" value="KAA8543153.1"/>
    <property type="molecule type" value="Genomic_DNA"/>
</dbReference>
<dbReference type="InterPro" id="IPR051708">
    <property type="entry name" value="Plant_Aspart_Prot_A1"/>
</dbReference>
<evidence type="ECO:0000256" key="1">
    <source>
        <dbReference type="ARBA" id="ARBA00007447"/>
    </source>
</evidence>
<reference evidence="6 7" key="1">
    <citation type="submission" date="2019-09" db="EMBL/GenBank/DDBJ databases">
        <title>A chromosome-level genome assembly of the Chinese tupelo Nyssa sinensis.</title>
        <authorList>
            <person name="Yang X."/>
            <person name="Kang M."/>
            <person name="Yang Y."/>
            <person name="Xiong H."/>
            <person name="Wang M."/>
            <person name="Zhang Z."/>
            <person name="Wang Z."/>
            <person name="Wu H."/>
            <person name="Ma T."/>
            <person name="Liu J."/>
            <person name="Xi Z."/>
        </authorList>
    </citation>
    <scope>NUCLEOTIDE SEQUENCE [LARGE SCALE GENOMIC DNA]</scope>
    <source>
        <strain evidence="6">J267</strain>
        <tissue evidence="6">Leaf</tissue>
    </source>
</reference>
<dbReference type="OrthoDB" id="1739127at2759"/>
<dbReference type="Gene3D" id="2.40.70.10">
    <property type="entry name" value="Acid Proteases"/>
    <property type="match status" value="2"/>
</dbReference>
<dbReference type="Pfam" id="PF14543">
    <property type="entry name" value="TAXi_N"/>
    <property type="match status" value="1"/>
</dbReference>
<dbReference type="Proteomes" id="UP000325577">
    <property type="component" value="Linkage Group LG11"/>
</dbReference>
<evidence type="ECO:0000259" key="5">
    <source>
        <dbReference type="Pfam" id="PF14543"/>
    </source>
</evidence>
<dbReference type="GO" id="GO:0005576">
    <property type="term" value="C:extracellular region"/>
    <property type="evidence" value="ECO:0007669"/>
    <property type="project" value="TreeGrafter"/>
</dbReference>
<comment type="similarity">
    <text evidence="1">Belongs to the peptidase A1 family.</text>
</comment>
<proteinExistence type="inferred from homology"/>
<evidence type="ECO:0000256" key="3">
    <source>
        <dbReference type="ARBA" id="ARBA00022801"/>
    </source>
</evidence>
<dbReference type="SUPFAM" id="SSF50630">
    <property type="entry name" value="Acid proteases"/>
    <property type="match status" value="1"/>
</dbReference>
<dbReference type="Pfam" id="PF14541">
    <property type="entry name" value="TAXi_C"/>
    <property type="match status" value="1"/>
</dbReference>
<keyword evidence="3" id="KW-0378">Hydrolase</keyword>
<dbReference type="InterPro" id="IPR032861">
    <property type="entry name" value="TAXi_N"/>
</dbReference>
<dbReference type="GO" id="GO:0008233">
    <property type="term" value="F:peptidase activity"/>
    <property type="evidence" value="ECO:0007669"/>
    <property type="project" value="UniProtKB-KW"/>
</dbReference>
<evidence type="ECO:0000259" key="4">
    <source>
        <dbReference type="Pfam" id="PF14541"/>
    </source>
</evidence>
<dbReference type="PANTHER" id="PTHR47967">
    <property type="entry name" value="OS07G0603500 PROTEIN-RELATED"/>
    <property type="match status" value="1"/>
</dbReference>
<dbReference type="AlphaFoldDB" id="A0A5J5BJ46"/>
<dbReference type="InterPro" id="IPR032799">
    <property type="entry name" value="TAXi_C"/>
</dbReference>
<dbReference type="InterPro" id="IPR021109">
    <property type="entry name" value="Peptidase_aspartic_dom_sf"/>
</dbReference>